<comment type="caution">
    <text evidence="3">The sequence shown here is derived from an EMBL/GenBank/DDBJ whole genome shotgun (WGS) entry which is preliminary data.</text>
</comment>
<name>A0A8H2XVR5_9AGAM</name>
<feature type="region of interest" description="Disordered" evidence="1">
    <location>
        <begin position="1"/>
        <end position="32"/>
    </location>
</feature>
<reference evidence="3" key="1">
    <citation type="submission" date="2021-01" db="EMBL/GenBank/DDBJ databases">
        <authorList>
            <person name="Kaushik A."/>
        </authorList>
    </citation>
    <scope>NUCLEOTIDE SEQUENCE</scope>
    <source>
        <strain evidence="3">AG1-1C</strain>
    </source>
</reference>
<evidence type="ECO:0000313" key="3">
    <source>
        <dbReference type="EMBL" id="CAE6435959.1"/>
    </source>
</evidence>
<feature type="region of interest" description="Disordered" evidence="1">
    <location>
        <begin position="48"/>
        <end position="72"/>
    </location>
</feature>
<dbReference type="InterPro" id="IPR001810">
    <property type="entry name" value="F-box_dom"/>
</dbReference>
<evidence type="ECO:0000259" key="2">
    <source>
        <dbReference type="PROSITE" id="PS50181"/>
    </source>
</evidence>
<evidence type="ECO:0000313" key="4">
    <source>
        <dbReference type="Proteomes" id="UP000663846"/>
    </source>
</evidence>
<dbReference type="EMBL" id="CAJMWS010000343">
    <property type="protein sequence ID" value="CAE6435959.1"/>
    <property type="molecule type" value="Genomic_DNA"/>
</dbReference>
<dbReference type="Proteomes" id="UP000663846">
    <property type="component" value="Unassembled WGS sequence"/>
</dbReference>
<sequence length="635" mass="71859">MSSRTSIADAERMKSKETEVETGIEDSAGGPLSDTVALLAEKWDFQGLQSPSQESGKETGRDNRGQGNQRHPVGIAHLPNELAIEILSYLLPIDIIAFFRSNKLFVLLWADMPRVWGRAMQNVPELPPCPNSLNDKSYLLLLFSQTCSTCGVSVSVEMDPYSMSRLCESCSNTPVNKSAPEVNPEQARAVSVFIQKEHFAREKEKKKKIALFQSEVNHRLMNMNWTRETMEFGPWSIPHSKSAFDELTSRPESLTDEIWKDIEPKITVLLRNNYEARVLEENKKARKASLLELLAGLESQVSPKLRFKFHHPLSSTLGYVSSSPYRPFPDIATMLDWPIIKDLLETDYPVKEIIILFEKNQEAIQNLVAEWKHRIESRFANLVRHGRGSHVSGDSLQSTWLEPEKGSDPFADLTDDHKLLLRADALFYDTSSVFPNLLLTYGTILHQERLSGSSTSSSNSALPQSLLYFDQYRVCPEVQAMARALMASMQIPNASYLELSAIGAGFRCERCHELPFATWEQLVQHFTATSNIFKEMHSGLSGASDGGITYRNVHDPTLQIDRPLVGYYSIDSREKVGEMREVIAPEWAILRHTVDVHGIAEPIVNEHYSYQRTWGYTTDYGTQTYSLIPMDIPFF</sequence>
<feature type="compositionally biased region" description="Basic and acidic residues" evidence="1">
    <location>
        <begin position="9"/>
        <end position="19"/>
    </location>
</feature>
<evidence type="ECO:0000256" key="1">
    <source>
        <dbReference type="SAM" id="MobiDB-lite"/>
    </source>
</evidence>
<accession>A0A8H2XVR5</accession>
<gene>
    <name evidence="3" type="ORF">RDB_LOCUS120685</name>
</gene>
<organism evidence="3 4">
    <name type="scientific">Rhizoctonia solani</name>
    <dbReference type="NCBI Taxonomy" id="456999"/>
    <lineage>
        <taxon>Eukaryota</taxon>
        <taxon>Fungi</taxon>
        <taxon>Dikarya</taxon>
        <taxon>Basidiomycota</taxon>
        <taxon>Agaricomycotina</taxon>
        <taxon>Agaricomycetes</taxon>
        <taxon>Cantharellales</taxon>
        <taxon>Ceratobasidiaceae</taxon>
        <taxon>Rhizoctonia</taxon>
    </lineage>
</organism>
<feature type="compositionally biased region" description="Basic and acidic residues" evidence="1">
    <location>
        <begin position="55"/>
        <end position="64"/>
    </location>
</feature>
<dbReference type="PROSITE" id="PS50181">
    <property type="entry name" value="FBOX"/>
    <property type="match status" value="1"/>
</dbReference>
<dbReference type="SUPFAM" id="SSF81383">
    <property type="entry name" value="F-box domain"/>
    <property type="match status" value="1"/>
</dbReference>
<dbReference type="InterPro" id="IPR036047">
    <property type="entry name" value="F-box-like_dom_sf"/>
</dbReference>
<feature type="domain" description="F-box" evidence="2">
    <location>
        <begin position="72"/>
        <end position="119"/>
    </location>
</feature>
<protein>
    <recommendedName>
        <fullName evidence="2">F-box domain-containing protein</fullName>
    </recommendedName>
</protein>
<proteinExistence type="predicted"/>
<dbReference type="AlphaFoldDB" id="A0A8H2XVR5"/>